<keyword evidence="3" id="KW-1003">Cell membrane</keyword>
<evidence type="ECO:0000256" key="1">
    <source>
        <dbReference type="ARBA" id="ARBA00004651"/>
    </source>
</evidence>
<evidence type="ECO:0000256" key="2">
    <source>
        <dbReference type="ARBA" id="ARBA00007977"/>
    </source>
</evidence>
<organism evidence="8 9">
    <name type="scientific">Paenibacillus montanisoli</name>
    <dbReference type="NCBI Taxonomy" id="2081970"/>
    <lineage>
        <taxon>Bacteria</taxon>
        <taxon>Bacillati</taxon>
        <taxon>Bacillota</taxon>
        <taxon>Bacilli</taxon>
        <taxon>Bacillales</taxon>
        <taxon>Paenibacillaceae</taxon>
        <taxon>Paenibacillus</taxon>
    </lineage>
</organism>
<reference evidence="8 9" key="1">
    <citation type="submission" date="2018-06" db="EMBL/GenBank/DDBJ databases">
        <title>Paenibacillus montanisoli sp. nov., isolated from mountain area soil.</title>
        <authorList>
            <person name="Wu M."/>
        </authorList>
    </citation>
    <scope>NUCLEOTIDE SEQUENCE [LARGE SCALE GENOMIC DNA]</scope>
    <source>
        <strain evidence="8 9">RA17</strain>
    </source>
</reference>
<proteinExistence type="inferred from homology"/>
<evidence type="ECO:0000313" key="9">
    <source>
        <dbReference type="Proteomes" id="UP000249260"/>
    </source>
</evidence>
<comment type="subcellular location">
    <subcellularLocation>
        <location evidence="1">Cell membrane</location>
        <topology evidence="1">Multi-pass membrane protein</topology>
    </subcellularLocation>
</comment>
<dbReference type="GO" id="GO:0005886">
    <property type="term" value="C:plasma membrane"/>
    <property type="evidence" value="ECO:0007669"/>
    <property type="project" value="UniProtKB-SubCell"/>
</dbReference>
<dbReference type="PANTHER" id="PTHR30106">
    <property type="entry name" value="INNER MEMBRANE PROTEIN YEIH-RELATED"/>
    <property type="match status" value="1"/>
</dbReference>
<dbReference type="InterPro" id="IPR018383">
    <property type="entry name" value="UPF0324_pro"/>
</dbReference>
<evidence type="ECO:0000313" key="8">
    <source>
        <dbReference type="EMBL" id="RAP77082.1"/>
    </source>
</evidence>
<dbReference type="AlphaFoldDB" id="A0A328U4S7"/>
<keyword evidence="6 7" id="KW-0472">Membrane</keyword>
<keyword evidence="9" id="KW-1185">Reference proteome</keyword>
<feature type="transmembrane region" description="Helical" evidence="7">
    <location>
        <begin position="276"/>
        <end position="299"/>
    </location>
</feature>
<dbReference type="OrthoDB" id="9811391at2"/>
<dbReference type="EMBL" id="QLUW01000001">
    <property type="protein sequence ID" value="RAP77082.1"/>
    <property type="molecule type" value="Genomic_DNA"/>
</dbReference>
<dbReference type="Pfam" id="PF03601">
    <property type="entry name" value="Cons_hypoth698"/>
    <property type="match status" value="1"/>
</dbReference>
<keyword evidence="5 7" id="KW-1133">Transmembrane helix</keyword>
<evidence type="ECO:0000256" key="6">
    <source>
        <dbReference type="ARBA" id="ARBA00023136"/>
    </source>
</evidence>
<comment type="caution">
    <text evidence="8">The sequence shown here is derived from an EMBL/GenBank/DDBJ whole genome shotgun (WGS) entry which is preliminary data.</text>
</comment>
<comment type="similarity">
    <text evidence="2">Belongs to the UPF0324 family.</text>
</comment>
<accession>A0A328U4S7</accession>
<name>A0A328U4S7_9BACL</name>
<feature type="transmembrane region" description="Helical" evidence="7">
    <location>
        <begin position="139"/>
        <end position="160"/>
    </location>
</feature>
<dbReference type="PANTHER" id="PTHR30106:SF2">
    <property type="entry name" value="UPF0324 INNER MEMBRANE PROTEIN YEIH"/>
    <property type="match status" value="1"/>
</dbReference>
<feature type="transmembrane region" description="Helical" evidence="7">
    <location>
        <begin position="109"/>
        <end position="127"/>
    </location>
</feature>
<protein>
    <submittedName>
        <fullName evidence="8">Putative sulfate exporter family transporter</fullName>
    </submittedName>
</protein>
<feature type="transmembrane region" description="Helical" evidence="7">
    <location>
        <begin position="48"/>
        <end position="64"/>
    </location>
</feature>
<feature type="transmembrane region" description="Helical" evidence="7">
    <location>
        <begin position="224"/>
        <end position="249"/>
    </location>
</feature>
<dbReference type="Proteomes" id="UP000249260">
    <property type="component" value="Unassembled WGS sequence"/>
</dbReference>
<evidence type="ECO:0000256" key="3">
    <source>
        <dbReference type="ARBA" id="ARBA00022475"/>
    </source>
</evidence>
<feature type="transmembrane region" description="Helical" evidence="7">
    <location>
        <begin position="305"/>
        <end position="328"/>
    </location>
</feature>
<evidence type="ECO:0000256" key="4">
    <source>
        <dbReference type="ARBA" id="ARBA00022692"/>
    </source>
</evidence>
<feature type="transmembrane region" description="Helical" evidence="7">
    <location>
        <begin position="166"/>
        <end position="187"/>
    </location>
</feature>
<feature type="transmembrane region" description="Helical" evidence="7">
    <location>
        <begin position="340"/>
        <end position="358"/>
    </location>
</feature>
<dbReference type="RefSeq" id="WP_112880110.1">
    <property type="nucleotide sequence ID" value="NZ_QLUW01000001.1"/>
</dbReference>
<evidence type="ECO:0000256" key="5">
    <source>
        <dbReference type="ARBA" id="ARBA00022989"/>
    </source>
</evidence>
<sequence>MAIQQTTIKPLAPYAPVLKPAGEGLAGGIGFTFLLAAAGYGLAQLPGLHFAGQMACAILLAVIYRHIWGYPQALRAGIAFSGKTLLRLAIILYGLKLNVLQVFHDGPSLLVRDFAAALFALGCTLLLAKWMKADLKLSLLLGIGTAICGAAAIAAVSPILRSKEENTAVSVGLIALVGTLFAIGYTLLRPVLSLTELQYGVWSGTSLHEIAHVALAAAPAGDDALAAALLAKLGRVFLLVPLSLVLILVQHRFTRRTAATGGEPDRSSNSAKKLQLPWFLLGFAAMSALGSSAAGQSFLHAAPAAMNGITTVTTFLLTMAMVALGLGVDLRGSGNAVAKPLAAMLIASVLLAAGVYFTV</sequence>
<gene>
    <name evidence="8" type="ORF">DL346_00825</name>
</gene>
<evidence type="ECO:0000256" key="7">
    <source>
        <dbReference type="SAM" id="Phobius"/>
    </source>
</evidence>
<feature type="transmembrane region" description="Helical" evidence="7">
    <location>
        <begin position="21"/>
        <end position="42"/>
    </location>
</feature>
<keyword evidence="4 7" id="KW-0812">Transmembrane</keyword>